<reference evidence="2" key="2">
    <citation type="journal article" date="2015" name="Data Brief">
        <title>Shoot transcriptome of the giant reed, Arundo donax.</title>
        <authorList>
            <person name="Barrero R.A."/>
            <person name="Guerrero F.D."/>
            <person name="Moolhuijzen P."/>
            <person name="Goolsby J.A."/>
            <person name="Tidwell J."/>
            <person name="Bellgard S.E."/>
            <person name="Bellgard M.I."/>
        </authorList>
    </citation>
    <scope>NUCLEOTIDE SEQUENCE</scope>
    <source>
        <tissue evidence="2">Shoot tissue taken approximately 20 cm above the soil surface</tissue>
    </source>
</reference>
<protein>
    <submittedName>
        <fullName evidence="2">Uncharacterized protein</fullName>
    </submittedName>
</protein>
<feature type="region of interest" description="Disordered" evidence="1">
    <location>
        <begin position="1"/>
        <end position="82"/>
    </location>
</feature>
<name>A0A0A8YF03_ARUDO</name>
<evidence type="ECO:0000313" key="2">
    <source>
        <dbReference type="EMBL" id="JAD23785.1"/>
    </source>
</evidence>
<sequence length="82" mass="8572">MRSSPPCRTARRRSETCGSGPTRWRCPISGSAGGEGGSLLIAPVAAAPTVKQRQRRSTKSRRRGKSSGRGSNAFTAGEPSAN</sequence>
<proteinExistence type="predicted"/>
<reference evidence="2" key="1">
    <citation type="submission" date="2014-09" db="EMBL/GenBank/DDBJ databases">
        <authorList>
            <person name="Magalhaes I.L.F."/>
            <person name="Oliveira U."/>
            <person name="Santos F.R."/>
            <person name="Vidigal T.H.D.A."/>
            <person name="Brescovit A.D."/>
            <person name="Santos A.J."/>
        </authorList>
    </citation>
    <scope>NUCLEOTIDE SEQUENCE</scope>
    <source>
        <tissue evidence="2">Shoot tissue taken approximately 20 cm above the soil surface</tissue>
    </source>
</reference>
<dbReference type="EMBL" id="GBRH01274110">
    <property type="protein sequence ID" value="JAD23785.1"/>
    <property type="molecule type" value="Transcribed_RNA"/>
</dbReference>
<organism evidence="2">
    <name type="scientific">Arundo donax</name>
    <name type="common">Giant reed</name>
    <name type="synonym">Donax arundinaceus</name>
    <dbReference type="NCBI Taxonomy" id="35708"/>
    <lineage>
        <taxon>Eukaryota</taxon>
        <taxon>Viridiplantae</taxon>
        <taxon>Streptophyta</taxon>
        <taxon>Embryophyta</taxon>
        <taxon>Tracheophyta</taxon>
        <taxon>Spermatophyta</taxon>
        <taxon>Magnoliopsida</taxon>
        <taxon>Liliopsida</taxon>
        <taxon>Poales</taxon>
        <taxon>Poaceae</taxon>
        <taxon>PACMAD clade</taxon>
        <taxon>Arundinoideae</taxon>
        <taxon>Arundineae</taxon>
        <taxon>Arundo</taxon>
    </lineage>
</organism>
<dbReference type="AlphaFoldDB" id="A0A0A8YF03"/>
<feature type="compositionally biased region" description="Basic residues" evidence="1">
    <location>
        <begin position="52"/>
        <end position="66"/>
    </location>
</feature>
<evidence type="ECO:0000256" key="1">
    <source>
        <dbReference type="SAM" id="MobiDB-lite"/>
    </source>
</evidence>
<accession>A0A0A8YF03</accession>